<dbReference type="RefSeq" id="WP_071479648.1">
    <property type="nucleotide sequence ID" value="NZ_CP024899.1"/>
</dbReference>
<dbReference type="AlphaFoldDB" id="A0A2K8K6F8"/>
<dbReference type="Gene3D" id="3.30.200.270">
    <property type="match status" value="1"/>
</dbReference>
<evidence type="ECO:0000256" key="1">
    <source>
        <dbReference type="SAM" id="SignalP"/>
    </source>
</evidence>
<accession>A0A2K8K6F8</accession>
<sequence>MKLKSVALVVACLPLATTAAADGLSHLPLLSDIAPAAVAISPHVPQMGAHWAEPANLPLGPIYCVIDGRVVCVEYMFLASEFAAATDWTGITPGMQTPPITQIDMEFKPDGAGPFQEPLYQLHLYFAESEVLAAH</sequence>
<protein>
    <submittedName>
        <fullName evidence="2">Uncharacterized protein</fullName>
    </submittedName>
</protein>
<gene>
    <name evidence="2" type="ORF">BG454_03650</name>
</gene>
<evidence type="ECO:0000313" key="3">
    <source>
        <dbReference type="Proteomes" id="UP000228948"/>
    </source>
</evidence>
<dbReference type="KEGG" id="rbg:BG454_03650"/>
<name>A0A2K8K6F8_9RHOB</name>
<proteinExistence type="predicted"/>
<feature type="chain" id="PRO_5014713486" evidence="1">
    <location>
        <begin position="22"/>
        <end position="135"/>
    </location>
</feature>
<evidence type="ECO:0000313" key="2">
    <source>
        <dbReference type="EMBL" id="ATX65037.1"/>
    </source>
</evidence>
<dbReference type="OrthoDB" id="2867208at2"/>
<dbReference type="STRING" id="441209.GCA_001870665_00490"/>
<keyword evidence="3" id="KW-1185">Reference proteome</keyword>
<dbReference type="Proteomes" id="UP000228948">
    <property type="component" value="Chromosome"/>
</dbReference>
<keyword evidence="1" id="KW-0732">Signal</keyword>
<organism evidence="2 3">
    <name type="scientific">Roseinatronobacter bogoriensis subsp. barguzinensis</name>
    <dbReference type="NCBI Taxonomy" id="441209"/>
    <lineage>
        <taxon>Bacteria</taxon>
        <taxon>Pseudomonadati</taxon>
        <taxon>Pseudomonadota</taxon>
        <taxon>Alphaproteobacteria</taxon>
        <taxon>Rhodobacterales</taxon>
        <taxon>Paracoccaceae</taxon>
        <taxon>Roseinatronobacter</taxon>
    </lineage>
</organism>
<feature type="signal peptide" evidence="1">
    <location>
        <begin position="1"/>
        <end position="21"/>
    </location>
</feature>
<reference evidence="2 3" key="1">
    <citation type="submission" date="2017-11" db="EMBL/GenBank/DDBJ databases">
        <title>Revised Sequence and Annotation of the Rhodobaca barguzinensis strain alga05 Genome.</title>
        <authorList>
            <person name="Kopejtka K."/>
            <person name="Tomasch J.M."/>
            <person name="Bunk B."/>
            <person name="Koblizek M."/>
        </authorList>
    </citation>
    <scope>NUCLEOTIDE SEQUENCE [LARGE SCALE GENOMIC DNA]</scope>
    <source>
        <strain evidence="3">alga05</strain>
    </source>
</reference>
<dbReference type="EMBL" id="CP024899">
    <property type="protein sequence ID" value="ATX65037.1"/>
    <property type="molecule type" value="Genomic_DNA"/>
</dbReference>